<protein>
    <submittedName>
        <fullName evidence="7">Gluconokinase</fullName>
    </submittedName>
</protein>
<dbReference type="PIRSF" id="PIRSF000538">
    <property type="entry name" value="GlpK"/>
    <property type="match status" value="1"/>
</dbReference>
<keyword evidence="2 4" id="KW-0808">Transferase</keyword>
<organism evidence="7 8">
    <name type="scientific">Candidatus Cohnella colombiensis</name>
    <dbReference type="NCBI Taxonomy" id="3121368"/>
    <lineage>
        <taxon>Bacteria</taxon>
        <taxon>Bacillati</taxon>
        <taxon>Bacillota</taxon>
        <taxon>Bacilli</taxon>
        <taxon>Bacillales</taxon>
        <taxon>Paenibacillaceae</taxon>
        <taxon>Cohnella</taxon>
    </lineage>
</organism>
<dbReference type="PROSITE" id="PS00445">
    <property type="entry name" value="FGGY_KINASES_2"/>
    <property type="match status" value="1"/>
</dbReference>
<comment type="similarity">
    <text evidence="1 4">Belongs to the FGGY kinase family.</text>
</comment>
<sequence>MNNSLKVVLAVDIGTTSTKTLAVDHSGQLLGSHSIGYPLHTPKAGYAEQDPEVIYEAVVNGIAQVMNQGGWVASDITCVTFSSANHSLILVDANGHALTPSITWADQRSAAQAERMVKDGTGLAIYLRTGTPIHPMSPLVKLVWMREECPELFFSAHQFIGIKEYILNKLFGTMVMDYSIASATGLFNLQSLTWDEEALQVAGVREDQLPRLVPTTERIYGLNKEVAAIMGLAENTPFVVGAQDGVLANLGIGAVEDGVMAVTIGTSSAIRTAVAEPTLDPNGRLFCYTLTEEQWIVGGASNNGAIVTQWISERLFPGRSLDEVLPLAESIAPGANGLLFLPLLSGERAPFWDAEAKGVMFGLTLAHTELHMLRAAMEGILFQVTAIASLMEQAGKKPREIRASGGFAHSTLGCQMLADMLGLPVSVPDLVESSGLGAAQLGLYAMDGCQGPLLRWREQHGKRYEPNDTHHQLYQQLLPLYLSLYDRLKEPMHEISRVQWNTANVSSSKEEGSLDA</sequence>
<dbReference type="InterPro" id="IPR000577">
    <property type="entry name" value="Carb_kinase_FGGY"/>
</dbReference>
<dbReference type="GO" id="GO:0005975">
    <property type="term" value="P:carbohydrate metabolic process"/>
    <property type="evidence" value="ECO:0007669"/>
    <property type="project" value="InterPro"/>
</dbReference>
<keyword evidence="8" id="KW-1185">Reference proteome</keyword>
<evidence type="ECO:0000256" key="3">
    <source>
        <dbReference type="ARBA" id="ARBA00022777"/>
    </source>
</evidence>
<dbReference type="SUPFAM" id="SSF53067">
    <property type="entry name" value="Actin-like ATPase domain"/>
    <property type="match status" value="2"/>
</dbReference>
<dbReference type="GO" id="GO:0016773">
    <property type="term" value="F:phosphotransferase activity, alcohol group as acceptor"/>
    <property type="evidence" value="ECO:0007669"/>
    <property type="project" value="InterPro"/>
</dbReference>
<name>A0AA95EYC2_9BACL</name>
<dbReference type="Pfam" id="PF00370">
    <property type="entry name" value="FGGY_N"/>
    <property type="match status" value="1"/>
</dbReference>
<dbReference type="InterPro" id="IPR018485">
    <property type="entry name" value="FGGY_C"/>
</dbReference>
<dbReference type="InterPro" id="IPR018483">
    <property type="entry name" value="Carb_kinase_FGGY_CS"/>
</dbReference>
<reference evidence="7" key="1">
    <citation type="submission" date="2023-03" db="EMBL/GenBank/DDBJ databases">
        <title>Andean soil-derived lignocellulolytic bacterial consortium as a source of novel taxa and putative plastic-active enzymes.</title>
        <authorList>
            <person name="Diaz-Garcia L."/>
            <person name="Chuvochina M."/>
            <person name="Feuerriegel G."/>
            <person name="Bunk B."/>
            <person name="Sproer C."/>
            <person name="Streit W.R."/>
            <person name="Rodriguez L.M."/>
            <person name="Overmann J."/>
            <person name="Jimenez D.J."/>
        </authorList>
    </citation>
    <scope>NUCLEOTIDE SEQUENCE</scope>
    <source>
        <strain evidence="7">MAG 2441</strain>
    </source>
</reference>
<keyword evidence="3 4" id="KW-0418">Kinase</keyword>
<dbReference type="AlphaFoldDB" id="A0AA95EYC2"/>
<feature type="domain" description="Carbohydrate kinase FGGY N-terminal" evidence="5">
    <location>
        <begin position="8"/>
        <end position="251"/>
    </location>
</feature>
<gene>
    <name evidence="7" type="ORF">P0Y55_02850</name>
</gene>
<accession>A0AA95EYC2</accession>
<dbReference type="Pfam" id="PF02782">
    <property type="entry name" value="FGGY_C"/>
    <property type="match status" value="1"/>
</dbReference>
<dbReference type="EMBL" id="CP119317">
    <property type="protein sequence ID" value="WEK55037.1"/>
    <property type="molecule type" value="Genomic_DNA"/>
</dbReference>
<evidence type="ECO:0000256" key="4">
    <source>
        <dbReference type="RuleBase" id="RU003733"/>
    </source>
</evidence>
<evidence type="ECO:0000259" key="5">
    <source>
        <dbReference type="Pfam" id="PF00370"/>
    </source>
</evidence>
<evidence type="ECO:0000313" key="8">
    <source>
        <dbReference type="Proteomes" id="UP001178662"/>
    </source>
</evidence>
<dbReference type="InterPro" id="IPR043129">
    <property type="entry name" value="ATPase_NBD"/>
</dbReference>
<evidence type="ECO:0000259" key="6">
    <source>
        <dbReference type="Pfam" id="PF02782"/>
    </source>
</evidence>
<dbReference type="InterPro" id="IPR018484">
    <property type="entry name" value="FGGY_N"/>
</dbReference>
<evidence type="ECO:0000313" key="7">
    <source>
        <dbReference type="EMBL" id="WEK55037.1"/>
    </source>
</evidence>
<dbReference type="GO" id="GO:0016301">
    <property type="term" value="F:kinase activity"/>
    <property type="evidence" value="ECO:0007669"/>
    <property type="project" value="UniProtKB-KW"/>
</dbReference>
<proteinExistence type="inferred from homology"/>
<dbReference type="PANTHER" id="PTHR43095">
    <property type="entry name" value="SUGAR KINASE"/>
    <property type="match status" value="1"/>
</dbReference>
<dbReference type="PROSITE" id="PS00933">
    <property type="entry name" value="FGGY_KINASES_1"/>
    <property type="match status" value="1"/>
</dbReference>
<dbReference type="CDD" id="cd07770">
    <property type="entry name" value="ASKHA_NBD_FGGY_GntK"/>
    <property type="match status" value="1"/>
</dbReference>
<evidence type="ECO:0000256" key="2">
    <source>
        <dbReference type="ARBA" id="ARBA00022679"/>
    </source>
</evidence>
<dbReference type="PANTHER" id="PTHR43095:SF2">
    <property type="entry name" value="GLUCONOKINASE"/>
    <property type="match status" value="1"/>
</dbReference>
<feature type="domain" description="Carbohydrate kinase FGGY C-terminal" evidence="6">
    <location>
        <begin position="260"/>
        <end position="446"/>
    </location>
</feature>
<dbReference type="Proteomes" id="UP001178662">
    <property type="component" value="Chromosome"/>
</dbReference>
<evidence type="ECO:0000256" key="1">
    <source>
        <dbReference type="ARBA" id="ARBA00009156"/>
    </source>
</evidence>
<dbReference type="Gene3D" id="3.30.420.40">
    <property type="match status" value="2"/>
</dbReference>
<dbReference type="InterPro" id="IPR050406">
    <property type="entry name" value="FGGY_Carb_Kinase"/>
</dbReference>